<evidence type="ECO:0000313" key="3">
    <source>
        <dbReference type="Proteomes" id="UP001152759"/>
    </source>
</evidence>
<sequence length="169" mass="18712">MEADMVVQASKDSEESHGLRYKILIPDPDSTAYSRTVEEVPYGREVIKRDFRTAMKDVMPASQGKRPSAESEKEVGREKRRRKVKKVPSSEAEDSESVAEATEQPTKVRIIAGKNYEYNVPDLRPGFSGAAALTSEQLAGRSRIGRESPGPARFGRRRGSCPVLARDST</sequence>
<protein>
    <submittedName>
        <fullName evidence="2">Uncharacterized protein</fullName>
    </submittedName>
</protein>
<evidence type="ECO:0000313" key="2">
    <source>
        <dbReference type="EMBL" id="CAH0395177.1"/>
    </source>
</evidence>
<dbReference type="Proteomes" id="UP001152759">
    <property type="component" value="Chromosome 9"/>
</dbReference>
<dbReference type="EMBL" id="OU963870">
    <property type="protein sequence ID" value="CAH0395177.1"/>
    <property type="molecule type" value="Genomic_DNA"/>
</dbReference>
<organism evidence="2 3">
    <name type="scientific">Bemisia tabaci</name>
    <name type="common">Sweetpotato whitefly</name>
    <name type="synonym">Aleurodes tabaci</name>
    <dbReference type="NCBI Taxonomy" id="7038"/>
    <lineage>
        <taxon>Eukaryota</taxon>
        <taxon>Metazoa</taxon>
        <taxon>Ecdysozoa</taxon>
        <taxon>Arthropoda</taxon>
        <taxon>Hexapoda</taxon>
        <taxon>Insecta</taxon>
        <taxon>Pterygota</taxon>
        <taxon>Neoptera</taxon>
        <taxon>Paraneoptera</taxon>
        <taxon>Hemiptera</taxon>
        <taxon>Sternorrhyncha</taxon>
        <taxon>Aleyrodoidea</taxon>
        <taxon>Aleyrodidae</taxon>
        <taxon>Aleyrodinae</taxon>
        <taxon>Bemisia</taxon>
    </lineage>
</organism>
<dbReference type="AlphaFoldDB" id="A0A9P0AKM2"/>
<gene>
    <name evidence="2" type="ORF">BEMITA_LOCUS13393</name>
</gene>
<feature type="compositionally biased region" description="Basic and acidic residues" evidence="1">
    <location>
        <begin position="67"/>
        <end position="77"/>
    </location>
</feature>
<feature type="region of interest" description="Disordered" evidence="1">
    <location>
        <begin position="55"/>
        <end position="108"/>
    </location>
</feature>
<proteinExistence type="predicted"/>
<name>A0A9P0AKM2_BEMTA</name>
<feature type="region of interest" description="Disordered" evidence="1">
    <location>
        <begin position="138"/>
        <end position="169"/>
    </location>
</feature>
<reference evidence="2" key="1">
    <citation type="submission" date="2021-12" db="EMBL/GenBank/DDBJ databases">
        <authorList>
            <person name="King R."/>
        </authorList>
    </citation>
    <scope>NUCLEOTIDE SEQUENCE</scope>
</reference>
<keyword evidence="3" id="KW-1185">Reference proteome</keyword>
<evidence type="ECO:0000256" key="1">
    <source>
        <dbReference type="SAM" id="MobiDB-lite"/>
    </source>
</evidence>
<feature type="region of interest" description="Disordered" evidence="1">
    <location>
        <begin position="1"/>
        <end position="22"/>
    </location>
</feature>
<accession>A0A9P0AKM2</accession>